<proteinExistence type="predicted"/>
<name>A0A2H0UG02_9BACT</name>
<dbReference type="InterPro" id="IPR036388">
    <property type="entry name" value="WH-like_DNA-bd_sf"/>
</dbReference>
<feature type="domain" description="HTH arsR-type" evidence="1">
    <location>
        <begin position="1"/>
        <end position="91"/>
    </location>
</feature>
<dbReference type="AlphaFoldDB" id="A0A2H0UG02"/>
<evidence type="ECO:0000313" key="3">
    <source>
        <dbReference type="Proteomes" id="UP000229315"/>
    </source>
</evidence>
<dbReference type="InterPro" id="IPR011991">
    <property type="entry name" value="ArsR-like_HTH"/>
</dbReference>
<reference evidence="3" key="1">
    <citation type="submission" date="2017-09" db="EMBL/GenBank/DDBJ databases">
        <title>Depth-based differentiation of microbial function through sediment-hosted aquifers and enrichment of novel symbionts in the deep terrestrial subsurface.</title>
        <authorList>
            <person name="Probst A.J."/>
            <person name="Ladd B."/>
            <person name="Jarett J.K."/>
            <person name="Geller-Mcgrath D.E."/>
            <person name="Sieber C.M.K."/>
            <person name="Emerson J.B."/>
            <person name="Anantharaman K."/>
            <person name="Thomas B.C."/>
            <person name="Malmstrom R."/>
            <person name="Stieglmeier M."/>
            <person name="Klingl A."/>
            <person name="Woyke T."/>
            <person name="Ryan C.M."/>
            <person name="Banfield J.F."/>
        </authorList>
    </citation>
    <scope>NUCLEOTIDE SEQUENCE [LARGE SCALE GENOMIC DNA]</scope>
</reference>
<comment type="caution">
    <text evidence="2">The sequence shown here is derived from an EMBL/GenBank/DDBJ whole genome shotgun (WGS) entry which is preliminary data.</text>
</comment>
<dbReference type="InterPro" id="IPR001845">
    <property type="entry name" value="HTH_ArsR_DNA-bd_dom"/>
</dbReference>
<dbReference type="EMBL" id="PFBH01000008">
    <property type="protein sequence ID" value="PIR85290.1"/>
    <property type="molecule type" value="Genomic_DNA"/>
</dbReference>
<dbReference type="Proteomes" id="UP000229315">
    <property type="component" value="Unassembled WGS sequence"/>
</dbReference>
<dbReference type="GO" id="GO:0003700">
    <property type="term" value="F:DNA-binding transcription factor activity"/>
    <property type="evidence" value="ECO:0007669"/>
    <property type="project" value="InterPro"/>
</dbReference>
<sequence length="91" mass="10502">MQKLQYKKIERTVRGFANHRRIEILHLLHTKPELSVVEIADTLKINFKTAADHTQRLAITGLIMKRNDGPSVRHKLTKQGSGILKFCRTLE</sequence>
<dbReference type="PROSITE" id="PS50987">
    <property type="entry name" value="HTH_ARSR_2"/>
    <property type="match status" value="1"/>
</dbReference>
<evidence type="ECO:0000259" key="1">
    <source>
        <dbReference type="PROSITE" id="PS50987"/>
    </source>
</evidence>
<protein>
    <recommendedName>
        <fullName evidence="1">HTH arsR-type domain-containing protein</fullName>
    </recommendedName>
</protein>
<evidence type="ECO:0000313" key="2">
    <source>
        <dbReference type="EMBL" id="PIR85290.1"/>
    </source>
</evidence>
<dbReference type="SMART" id="SM00418">
    <property type="entry name" value="HTH_ARSR"/>
    <property type="match status" value="1"/>
</dbReference>
<dbReference type="SUPFAM" id="SSF46785">
    <property type="entry name" value="Winged helix' DNA-binding domain"/>
    <property type="match status" value="1"/>
</dbReference>
<dbReference type="Gene3D" id="1.10.10.10">
    <property type="entry name" value="Winged helix-like DNA-binding domain superfamily/Winged helix DNA-binding domain"/>
    <property type="match status" value="1"/>
</dbReference>
<organism evidence="2 3">
    <name type="scientific">Candidatus Kaiserbacteria bacterium CG10_big_fil_rev_8_21_14_0_10_45_20</name>
    <dbReference type="NCBI Taxonomy" id="1974607"/>
    <lineage>
        <taxon>Bacteria</taxon>
        <taxon>Candidatus Kaiseribacteriota</taxon>
    </lineage>
</organism>
<dbReference type="CDD" id="cd00090">
    <property type="entry name" value="HTH_ARSR"/>
    <property type="match status" value="1"/>
</dbReference>
<accession>A0A2H0UG02</accession>
<gene>
    <name evidence="2" type="ORF">COU15_01360</name>
</gene>
<dbReference type="InterPro" id="IPR036390">
    <property type="entry name" value="WH_DNA-bd_sf"/>
</dbReference>